<keyword evidence="2" id="KW-0732">Signal</keyword>
<evidence type="ECO:0000256" key="1">
    <source>
        <dbReference type="SAM" id="Phobius"/>
    </source>
</evidence>
<evidence type="ECO:0000313" key="3">
    <source>
        <dbReference type="EMBL" id="JAT91198.1"/>
    </source>
</evidence>
<keyword evidence="1" id="KW-0812">Transmembrane</keyword>
<feature type="transmembrane region" description="Helical" evidence="1">
    <location>
        <begin position="130"/>
        <end position="154"/>
    </location>
</feature>
<evidence type="ECO:0000256" key="2">
    <source>
        <dbReference type="SAM" id="SignalP"/>
    </source>
</evidence>
<feature type="non-terminal residue" evidence="3">
    <location>
        <position position="215"/>
    </location>
</feature>
<organism evidence="3">
    <name type="scientific">Amblyomma aureolatum</name>
    <dbReference type="NCBI Taxonomy" id="187763"/>
    <lineage>
        <taxon>Eukaryota</taxon>
        <taxon>Metazoa</taxon>
        <taxon>Ecdysozoa</taxon>
        <taxon>Arthropoda</taxon>
        <taxon>Chelicerata</taxon>
        <taxon>Arachnida</taxon>
        <taxon>Acari</taxon>
        <taxon>Parasitiformes</taxon>
        <taxon>Ixodida</taxon>
        <taxon>Ixodoidea</taxon>
        <taxon>Ixodidae</taxon>
        <taxon>Amblyomminae</taxon>
        <taxon>Amblyomma</taxon>
    </lineage>
</organism>
<reference evidence="3" key="1">
    <citation type="journal article" date="2017" name="Front. Cell. Infect. Microbiol.">
        <title>The Distinct Transcriptional Response of the Midgut of Amblyomma sculptum and Amblyomma aureolatum Ticks to Rickettsia rickettsii Correlates to Their Differences in Susceptibility to Infection.</title>
        <authorList>
            <person name="Martins L.A."/>
            <person name="Galletti M.F.B.M."/>
            <person name="Ribeiro J.M."/>
            <person name="Fujita A."/>
            <person name="Costa F.B."/>
            <person name="Labruna M.B."/>
            <person name="Daffre S."/>
            <person name="Fogaca A.C."/>
        </authorList>
    </citation>
    <scope>NUCLEOTIDE SEQUENCE</scope>
</reference>
<accession>A0A1E1WW30</accession>
<feature type="transmembrane region" description="Helical" evidence="1">
    <location>
        <begin position="38"/>
        <end position="71"/>
    </location>
</feature>
<sequence>MMLLLLAALSPVHKQCGQVTTTSLGQHELLFEHLFQRLALLLVTHVVTFVGLLVRCLLLGLGLFLLVLLLVLLLGRGFRCDHLLLDFALFLGHLLLDAPILLHHPAPVHLLAVHNLVACLDHLEQALEQLFLPFGIILTLLIQWLSHYAAYLVLQLDLFFFKPLGTLDVHEFCLPPEEIVLLVNKLKELHDKLLLFHRGLSICRNSSLRASSSSS</sequence>
<keyword evidence="1" id="KW-0472">Membrane</keyword>
<proteinExistence type="evidence at transcript level"/>
<protein>
    <recommendedName>
        <fullName evidence="4">Secreted protein</fullName>
    </recommendedName>
</protein>
<dbReference type="EMBL" id="GFAC01007990">
    <property type="protein sequence ID" value="JAT91198.1"/>
    <property type="molecule type" value="mRNA"/>
</dbReference>
<evidence type="ECO:0008006" key="4">
    <source>
        <dbReference type="Google" id="ProtNLM"/>
    </source>
</evidence>
<feature type="chain" id="PRO_5009115683" description="Secreted protein" evidence="2">
    <location>
        <begin position="18"/>
        <end position="215"/>
    </location>
</feature>
<feature type="signal peptide" evidence="2">
    <location>
        <begin position="1"/>
        <end position="17"/>
    </location>
</feature>
<keyword evidence="1" id="KW-1133">Transmembrane helix</keyword>
<name>A0A1E1WW30_9ACAR</name>
<dbReference type="AlphaFoldDB" id="A0A1E1WW30"/>